<dbReference type="NCBIfam" id="TIGR04131">
    <property type="entry name" value="Bac_Flav_CTERM"/>
    <property type="match status" value="1"/>
</dbReference>
<proteinExistence type="predicted"/>
<evidence type="ECO:0000256" key="1">
    <source>
        <dbReference type="SAM" id="SignalP"/>
    </source>
</evidence>
<feature type="domain" description="Fibronectin type-III" evidence="2">
    <location>
        <begin position="309"/>
        <end position="394"/>
    </location>
</feature>
<dbReference type="Gene3D" id="2.60.40.10">
    <property type="entry name" value="Immunoglobulins"/>
    <property type="match status" value="1"/>
</dbReference>
<dbReference type="OrthoDB" id="631648at2"/>
<dbReference type="Proteomes" id="UP000262802">
    <property type="component" value="Chromosome"/>
</dbReference>
<dbReference type="KEGG" id="hyh:D3Y59_06100"/>
<keyword evidence="4" id="KW-1185">Reference proteome</keyword>
<evidence type="ECO:0000313" key="4">
    <source>
        <dbReference type="Proteomes" id="UP000262802"/>
    </source>
</evidence>
<accession>A0A3B7QXY4</accession>
<protein>
    <submittedName>
        <fullName evidence="3">Gliding motility-associated C-terminal domain-containing protein</fullName>
    </submittedName>
</protein>
<gene>
    <name evidence="3" type="ORF">D3Y59_06100</name>
</gene>
<feature type="chain" id="PRO_5017642202" evidence="1">
    <location>
        <begin position="35"/>
        <end position="662"/>
    </location>
</feature>
<dbReference type="AlphaFoldDB" id="A0A3B7QXY4"/>
<evidence type="ECO:0000313" key="3">
    <source>
        <dbReference type="EMBL" id="AYA36664.1"/>
    </source>
</evidence>
<evidence type="ECO:0000259" key="2">
    <source>
        <dbReference type="PROSITE" id="PS50853"/>
    </source>
</evidence>
<organism evidence="3 4">
    <name type="scientific">Hymenobacter oligotrophus</name>
    <dbReference type="NCBI Taxonomy" id="2319843"/>
    <lineage>
        <taxon>Bacteria</taxon>
        <taxon>Pseudomonadati</taxon>
        <taxon>Bacteroidota</taxon>
        <taxon>Cytophagia</taxon>
        <taxon>Cytophagales</taxon>
        <taxon>Hymenobacteraceae</taxon>
        <taxon>Hymenobacter</taxon>
    </lineage>
</organism>
<dbReference type="EMBL" id="CP032317">
    <property type="protein sequence ID" value="AYA36664.1"/>
    <property type="molecule type" value="Genomic_DNA"/>
</dbReference>
<keyword evidence="1" id="KW-0732">Signal</keyword>
<reference evidence="3 4" key="1">
    <citation type="submission" date="2018-09" db="EMBL/GenBank/DDBJ databases">
        <title>Hymenobacter medium sp. nov., isolated from R2A medium.</title>
        <authorList>
            <person name="Yingchao G."/>
        </authorList>
    </citation>
    <scope>NUCLEOTIDE SEQUENCE [LARGE SCALE GENOMIC DNA]</scope>
    <source>
        <strain evidence="4">sh-6</strain>
    </source>
</reference>
<dbReference type="InterPro" id="IPR026341">
    <property type="entry name" value="T9SS_type_B"/>
</dbReference>
<dbReference type="InterPro" id="IPR003961">
    <property type="entry name" value="FN3_dom"/>
</dbReference>
<dbReference type="InterPro" id="IPR013783">
    <property type="entry name" value="Ig-like_fold"/>
</dbReference>
<dbReference type="Pfam" id="PF13585">
    <property type="entry name" value="CHU_C"/>
    <property type="match status" value="1"/>
</dbReference>
<dbReference type="SUPFAM" id="SSF49265">
    <property type="entry name" value="Fibronectin type III"/>
    <property type="match status" value="1"/>
</dbReference>
<dbReference type="RefSeq" id="WP_119444243.1">
    <property type="nucleotide sequence ID" value="NZ_CP032317.1"/>
</dbReference>
<feature type="signal peptide" evidence="1">
    <location>
        <begin position="1"/>
        <end position="34"/>
    </location>
</feature>
<sequence>MKYENGRLGVGASMMLRCTLLGLLLVLNLGSALAQVCSNDAFGPTACFRVYDDATGQLLDGPGQPVTVLCAGSRIRLRDCSGQNYPRQNIRYIFDCFSTTNTNLDTLTHRTVPNTLGTLIIQQNTPNPGGPGYPTGTGQLFSRRFEVRARPQPDFTFAYCGTARTQVQITVLQPQANVQYEVQVGSGPRQPVTQPTAVYAATPGATTITVFGNYRDARICEGATTKPYPVQAAPQSPVLQRLAVQGNTLEFGFAALQPEYRYVLEQDGNSVAALPAGSTTYSLANGALGSCYRLRLSDACGSLSLPSAQLCPVSLTATSANGQNQLNWVQPPGSNVTDYQISRNGQVLTTVPATTTAYTDAAVTCGQSYRYQITARTANGTSLSDTRTVQTSVGQPPAPPQLSVSVALDNTVEVTTLGPALGAGNRLQLRRFVGGSAPQLLPPAGQLPVTDQPGTVTRRRIPCYTGVLLDACGTASAEGPAACPPALGAQAADADGSRVQLRWTEPAGQGSGWTYRLLTLDANNRELRNQPVSDTTYLDAQPPAERQVLRYRLAATSNGRTVYSNIATVSRPVVVVVPNAFSPNADGLNDVLEVKGRFLSTFNFTIFDRNGVVVFRGTDRTQTWDGRVRGVVAAPQVFSFQFEAIDETGQRVVQRGTITLLR</sequence>
<name>A0A3B7QXY4_9BACT</name>
<dbReference type="PROSITE" id="PS50853">
    <property type="entry name" value="FN3"/>
    <property type="match status" value="1"/>
</dbReference>
<dbReference type="InterPro" id="IPR036116">
    <property type="entry name" value="FN3_sf"/>
</dbReference>